<dbReference type="PANTHER" id="PTHR35818">
    <property type="entry name" value="C1ORF189"/>
    <property type="match status" value="1"/>
</dbReference>
<reference evidence="2" key="1">
    <citation type="submission" date="2021-10" db="EMBL/GenBank/DDBJ databases">
        <title>Tropical sea cucumber genome reveals ecological adaptation and Cuvierian tubules defense mechanism.</title>
        <authorList>
            <person name="Chen T."/>
        </authorList>
    </citation>
    <scope>NUCLEOTIDE SEQUENCE</scope>
    <source>
        <strain evidence="2">Nanhai2018</strain>
        <tissue evidence="2">Muscle</tissue>
    </source>
</reference>
<gene>
    <name evidence="2" type="ORF">HOLleu_29488</name>
</gene>
<dbReference type="Pfam" id="PF15104">
    <property type="entry name" value="CFAP141"/>
    <property type="match status" value="1"/>
</dbReference>
<feature type="region of interest" description="Disordered" evidence="1">
    <location>
        <begin position="1"/>
        <end position="20"/>
    </location>
</feature>
<dbReference type="Proteomes" id="UP001152320">
    <property type="component" value="Chromosome 14"/>
</dbReference>
<organism evidence="2 3">
    <name type="scientific">Holothuria leucospilota</name>
    <name type="common">Black long sea cucumber</name>
    <name type="synonym">Mertensiothuria leucospilota</name>
    <dbReference type="NCBI Taxonomy" id="206669"/>
    <lineage>
        <taxon>Eukaryota</taxon>
        <taxon>Metazoa</taxon>
        <taxon>Echinodermata</taxon>
        <taxon>Eleutherozoa</taxon>
        <taxon>Echinozoa</taxon>
        <taxon>Holothuroidea</taxon>
        <taxon>Aspidochirotacea</taxon>
        <taxon>Aspidochirotida</taxon>
        <taxon>Holothuriidae</taxon>
        <taxon>Holothuria</taxon>
    </lineage>
</organism>
<dbReference type="OrthoDB" id="2122938at2759"/>
<dbReference type="InterPro" id="IPR029375">
    <property type="entry name" value="CFAP141"/>
</dbReference>
<dbReference type="PANTHER" id="PTHR35818:SF1">
    <property type="entry name" value="CILIA- AND FLAGELLA-ASSOCIATED PROTEIN 141"/>
    <property type="match status" value="1"/>
</dbReference>
<dbReference type="EMBL" id="JAIZAY010000014">
    <property type="protein sequence ID" value="KAJ8029950.1"/>
    <property type="molecule type" value="Genomic_DNA"/>
</dbReference>
<evidence type="ECO:0000313" key="3">
    <source>
        <dbReference type="Proteomes" id="UP001152320"/>
    </source>
</evidence>
<keyword evidence="3" id="KW-1185">Reference proteome</keyword>
<name>A0A9Q1BNM7_HOLLE</name>
<protein>
    <submittedName>
        <fullName evidence="2">Uncharacterized protein</fullName>
    </submittedName>
</protein>
<dbReference type="AlphaFoldDB" id="A0A9Q1BNM7"/>
<accession>A0A9Q1BNM7</accession>
<comment type="caution">
    <text evidence="2">The sequence shown here is derived from an EMBL/GenBank/DDBJ whole genome shotgun (WGS) entry which is preliminary data.</text>
</comment>
<evidence type="ECO:0000256" key="1">
    <source>
        <dbReference type="SAM" id="MobiDB-lite"/>
    </source>
</evidence>
<sequence>MSSLLDTGSDSKSLQRALNRQQERIKYDEQMAAREATVKNEMAINKKADWVENLEAASESQRMKEERRLMAEEAKLAGVALVEIRRAALRTQLEQDYAQYEQELQAQGKAFYFKRE</sequence>
<evidence type="ECO:0000313" key="2">
    <source>
        <dbReference type="EMBL" id="KAJ8029950.1"/>
    </source>
</evidence>
<proteinExistence type="predicted"/>